<reference evidence="13 14" key="1">
    <citation type="submission" date="2018-07" db="EMBL/GenBank/DDBJ databases">
        <title>Modular assembly of carbohydrate-degrading microbial communities in the ocean.</title>
        <authorList>
            <person name="Enke T.N."/>
            <person name="Datta M.S."/>
            <person name="Schwartzman J.A."/>
            <person name="Cermak N."/>
            <person name="Schmitz D.A."/>
            <person name="Barrere J."/>
            <person name="Cordero O.X."/>
        </authorList>
    </citation>
    <scope>NUCLEOTIDE SEQUENCE [LARGE SCALE GENOMIC DNA]</scope>
    <source>
        <strain evidence="13 14">C3M10</strain>
    </source>
</reference>
<evidence type="ECO:0000256" key="9">
    <source>
        <dbReference type="RuleBase" id="RU365093"/>
    </source>
</evidence>
<dbReference type="InterPro" id="IPR058982">
    <property type="entry name" value="Beta-barrel_AprE"/>
</dbReference>
<dbReference type="Pfam" id="PF26002">
    <property type="entry name" value="Beta-barrel_AprE"/>
    <property type="match status" value="1"/>
</dbReference>
<comment type="similarity">
    <text evidence="2 9">Belongs to the membrane fusion protein (MFP) (TC 8.A.1) family.</text>
</comment>
<keyword evidence="5 9" id="KW-0997">Cell inner membrane</keyword>
<comment type="subcellular location">
    <subcellularLocation>
        <location evidence="1 9">Cell inner membrane</location>
        <topology evidence="1 9">Single-pass membrane protein</topology>
    </subcellularLocation>
</comment>
<evidence type="ECO:0000256" key="8">
    <source>
        <dbReference type="ARBA" id="ARBA00023136"/>
    </source>
</evidence>
<dbReference type="InterPro" id="IPR050739">
    <property type="entry name" value="MFP"/>
</dbReference>
<keyword evidence="4 9" id="KW-1003">Cell membrane</keyword>
<dbReference type="InterPro" id="IPR010129">
    <property type="entry name" value="T1SS_HlyD"/>
</dbReference>
<dbReference type="GO" id="GO:0015031">
    <property type="term" value="P:protein transport"/>
    <property type="evidence" value="ECO:0007669"/>
    <property type="project" value="InterPro"/>
</dbReference>
<dbReference type="Gene3D" id="2.40.30.170">
    <property type="match status" value="1"/>
</dbReference>
<keyword evidence="3 9" id="KW-0813">Transport</keyword>
<evidence type="ECO:0000256" key="1">
    <source>
        <dbReference type="ARBA" id="ARBA00004377"/>
    </source>
</evidence>
<evidence type="ECO:0000256" key="10">
    <source>
        <dbReference type="SAM" id="Coils"/>
    </source>
</evidence>
<organism evidence="13 14">
    <name type="scientific">Phaeobacter gallaeciensis</name>
    <dbReference type="NCBI Taxonomy" id="60890"/>
    <lineage>
        <taxon>Bacteria</taxon>
        <taxon>Pseudomonadati</taxon>
        <taxon>Pseudomonadota</taxon>
        <taxon>Alphaproteobacteria</taxon>
        <taxon>Rhodobacterales</taxon>
        <taxon>Roseobacteraceae</taxon>
        <taxon>Phaeobacter</taxon>
    </lineage>
</organism>
<evidence type="ECO:0000256" key="2">
    <source>
        <dbReference type="ARBA" id="ARBA00009477"/>
    </source>
</evidence>
<accession>A0A366WNI6</accession>
<dbReference type="Proteomes" id="UP000252706">
    <property type="component" value="Unassembled WGS sequence"/>
</dbReference>
<feature type="domain" description="AprE-like beta-barrel" evidence="12">
    <location>
        <begin position="327"/>
        <end position="413"/>
    </location>
</feature>
<feature type="transmembrane region" description="Helical" evidence="9">
    <location>
        <begin position="15"/>
        <end position="34"/>
    </location>
</feature>
<keyword evidence="8 9" id="KW-0472">Membrane</keyword>
<keyword evidence="10" id="KW-0175">Coiled coil</keyword>
<evidence type="ECO:0000259" key="11">
    <source>
        <dbReference type="Pfam" id="PF25994"/>
    </source>
</evidence>
<dbReference type="Pfam" id="PF25994">
    <property type="entry name" value="HH_AprE"/>
    <property type="match status" value="1"/>
</dbReference>
<evidence type="ECO:0000259" key="12">
    <source>
        <dbReference type="Pfam" id="PF26002"/>
    </source>
</evidence>
<dbReference type="GO" id="GO:0005886">
    <property type="term" value="C:plasma membrane"/>
    <property type="evidence" value="ECO:0007669"/>
    <property type="project" value="UniProtKB-SubCell"/>
</dbReference>
<evidence type="ECO:0000256" key="7">
    <source>
        <dbReference type="ARBA" id="ARBA00022989"/>
    </source>
</evidence>
<dbReference type="PANTHER" id="PTHR30386">
    <property type="entry name" value="MEMBRANE FUSION SUBUNIT OF EMRAB-TOLC MULTIDRUG EFFLUX PUMP"/>
    <property type="match status" value="1"/>
</dbReference>
<keyword evidence="7 9" id="KW-1133">Transmembrane helix</keyword>
<gene>
    <name evidence="13" type="ORF">DS909_17810</name>
</gene>
<dbReference type="OrthoDB" id="9810980at2"/>
<evidence type="ECO:0000256" key="4">
    <source>
        <dbReference type="ARBA" id="ARBA00022475"/>
    </source>
</evidence>
<feature type="domain" description="AprE-like long alpha-helical hairpin" evidence="11">
    <location>
        <begin position="93"/>
        <end position="267"/>
    </location>
</feature>
<protein>
    <recommendedName>
        <fullName evidence="9">Membrane fusion protein (MFP) family protein</fullName>
    </recommendedName>
</protein>
<evidence type="ECO:0000256" key="5">
    <source>
        <dbReference type="ARBA" id="ARBA00022519"/>
    </source>
</evidence>
<dbReference type="EMBL" id="QOCE01000045">
    <property type="protein sequence ID" value="RBW51460.1"/>
    <property type="molecule type" value="Genomic_DNA"/>
</dbReference>
<name>A0A366WNI6_9RHOB</name>
<proteinExistence type="inferred from homology"/>
<dbReference type="PANTHER" id="PTHR30386:SF17">
    <property type="entry name" value="ALKALINE PROTEASE SECRETION PROTEIN APRE"/>
    <property type="match status" value="1"/>
</dbReference>
<dbReference type="NCBIfam" id="TIGR01843">
    <property type="entry name" value="type_I_hlyD"/>
    <property type="match status" value="1"/>
</dbReference>
<sequence>MAEPSRQRSTWNTGMPLRLAILSFVMLIIGVMFWSSRVNISGAVIGDGVIEVSTTMTAVQHPIGGVIEDIHAQNGDEVLEGDLLVRLDSRQLRSDLNVVEIELFEVLANIARLQAIIDSRRTLEPPPLLREALLQRPDLERMVVRQQQQLLSYFQALDAGTSLLDEQIEQVRAEIEGVEAQLAAKRDEQEYLKQELVNVQNLATRQLIKLSEVFRLQKAAVTVRGDIGRFSARIAALRGRISELNQKRLAVLPTAQEKAEEAMSKLRPLRTRFLEKRVSLVADLSRLEIRAPINGKIHDSKVLGPQSVVVAAKPLMMIVPDDDPIQVGVRVGAADIDQVFVGQSASLKFTAFSGRDIPIIVGQVERISANVFSNPVTKKFYYEVKVGLLDDEMKKLGQRELLPGMPVEAYLSTESRTPFNYVLRPLKNYFDRAFRDS</sequence>
<dbReference type="PRINTS" id="PR01490">
    <property type="entry name" value="RTXTOXIND"/>
</dbReference>
<feature type="coiled-coil region" evidence="10">
    <location>
        <begin position="161"/>
        <end position="195"/>
    </location>
</feature>
<evidence type="ECO:0000256" key="6">
    <source>
        <dbReference type="ARBA" id="ARBA00022692"/>
    </source>
</evidence>
<dbReference type="AlphaFoldDB" id="A0A366WNI6"/>
<evidence type="ECO:0000313" key="14">
    <source>
        <dbReference type="Proteomes" id="UP000252706"/>
    </source>
</evidence>
<dbReference type="RefSeq" id="WP_113824818.1">
    <property type="nucleotide sequence ID" value="NZ_QOCE01000045.1"/>
</dbReference>
<dbReference type="Gene3D" id="2.40.50.100">
    <property type="match status" value="1"/>
</dbReference>
<comment type="caution">
    <text evidence="13">The sequence shown here is derived from an EMBL/GenBank/DDBJ whole genome shotgun (WGS) entry which is preliminary data.</text>
</comment>
<keyword evidence="6 9" id="KW-0812">Transmembrane</keyword>
<evidence type="ECO:0000313" key="13">
    <source>
        <dbReference type="EMBL" id="RBW51460.1"/>
    </source>
</evidence>
<dbReference type="InterPro" id="IPR058781">
    <property type="entry name" value="HH_AprE-like"/>
</dbReference>
<evidence type="ECO:0000256" key="3">
    <source>
        <dbReference type="ARBA" id="ARBA00022448"/>
    </source>
</evidence>